<accession>A0A1G5RPZ7</accession>
<evidence type="ECO:0000313" key="2">
    <source>
        <dbReference type="Proteomes" id="UP000199428"/>
    </source>
</evidence>
<dbReference type="Proteomes" id="UP000199428">
    <property type="component" value="Unassembled WGS sequence"/>
</dbReference>
<dbReference type="RefSeq" id="WP_090160433.1">
    <property type="nucleotide sequence ID" value="NZ_FMWK01000001.1"/>
</dbReference>
<sequence length="77" mass="8878">MGEFIKVLGEVNIGKEKLNIELNRGIDDKIIHIQNDKIRYECSMSEFKKIASAIIFAKENLISYKRIDDDNNSFTQA</sequence>
<dbReference type="EMBL" id="FMWK01000001">
    <property type="protein sequence ID" value="SCZ76074.1"/>
    <property type="molecule type" value="Genomic_DNA"/>
</dbReference>
<organism evidence="1 2">
    <name type="scientific">Pseudobutyrivibrio xylanivorans</name>
    <dbReference type="NCBI Taxonomy" id="185007"/>
    <lineage>
        <taxon>Bacteria</taxon>
        <taxon>Bacillati</taxon>
        <taxon>Bacillota</taxon>
        <taxon>Clostridia</taxon>
        <taxon>Lachnospirales</taxon>
        <taxon>Lachnospiraceae</taxon>
        <taxon>Pseudobutyrivibrio</taxon>
    </lineage>
</organism>
<evidence type="ECO:0000313" key="1">
    <source>
        <dbReference type="EMBL" id="SCZ76074.1"/>
    </source>
</evidence>
<reference evidence="1 2" key="1">
    <citation type="submission" date="2016-10" db="EMBL/GenBank/DDBJ databases">
        <authorList>
            <person name="de Groot N.N."/>
        </authorList>
    </citation>
    <scope>NUCLEOTIDE SEQUENCE [LARGE SCALE GENOMIC DNA]</scope>
    <source>
        <strain evidence="1 2">DSM 10317</strain>
    </source>
</reference>
<dbReference type="AlphaFoldDB" id="A0A1G5RPZ7"/>
<gene>
    <name evidence="1" type="ORF">SAMN02910350_00065</name>
</gene>
<protein>
    <submittedName>
        <fullName evidence="1">Uncharacterized protein</fullName>
    </submittedName>
</protein>
<name>A0A1G5RPZ7_PSEXY</name>
<proteinExistence type="predicted"/>